<dbReference type="EMBL" id="JAQQWL010000001">
    <property type="protein sequence ID" value="KAK8090762.1"/>
    <property type="molecule type" value="Genomic_DNA"/>
</dbReference>
<proteinExistence type="predicted"/>
<gene>
    <name evidence="1" type="ORF">PG994_000267</name>
</gene>
<dbReference type="RefSeq" id="XP_066722308.1">
    <property type="nucleotide sequence ID" value="XM_066851676.1"/>
</dbReference>
<sequence length="164" mass="18014">MICQGKADKSRRNYVRGWRVVGDCEPRDGFETPLSGDVLVNFQTRSSSGVAHGHASPSQKQPPVAAPLARFQMIANPLDFGDVAMPDLVDMIPRHLSHPPPRREPSMRIGPTHSHLHLDRRRYSTNTCILDSSHIRSTRTAGGLCWSAGGCDLEALRVNGHSSL</sequence>
<name>A0ABR1X5S1_9PEZI</name>
<evidence type="ECO:0000313" key="2">
    <source>
        <dbReference type="Proteomes" id="UP001480595"/>
    </source>
</evidence>
<dbReference type="GeneID" id="92084739"/>
<organism evidence="1 2">
    <name type="scientific">Apiospora phragmitis</name>
    <dbReference type="NCBI Taxonomy" id="2905665"/>
    <lineage>
        <taxon>Eukaryota</taxon>
        <taxon>Fungi</taxon>
        <taxon>Dikarya</taxon>
        <taxon>Ascomycota</taxon>
        <taxon>Pezizomycotina</taxon>
        <taxon>Sordariomycetes</taxon>
        <taxon>Xylariomycetidae</taxon>
        <taxon>Amphisphaeriales</taxon>
        <taxon>Apiosporaceae</taxon>
        <taxon>Apiospora</taxon>
    </lineage>
</organism>
<dbReference type="Proteomes" id="UP001480595">
    <property type="component" value="Unassembled WGS sequence"/>
</dbReference>
<keyword evidence="2" id="KW-1185">Reference proteome</keyword>
<reference evidence="1 2" key="1">
    <citation type="submission" date="2023-01" db="EMBL/GenBank/DDBJ databases">
        <title>Analysis of 21 Apiospora genomes using comparative genomics revels a genus with tremendous synthesis potential of carbohydrate active enzymes and secondary metabolites.</title>
        <authorList>
            <person name="Sorensen T."/>
        </authorList>
    </citation>
    <scope>NUCLEOTIDE SEQUENCE [LARGE SCALE GENOMIC DNA]</scope>
    <source>
        <strain evidence="1 2">CBS 135458</strain>
    </source>
</reference>
<comment type="caution">
    <text evidence="1">The sequence shown here is derived from an EMBL/GenBank/DDBJ whole genome shotgun (WGS) entry which is preliminary data.</text>
</comment>
<accession>A0ABR1X5S1</accession>
<evidence type="ECO:0000313" key="1">
    <source>
        <dbReference type="EMBL" id="KAK8090762.1"/>
    </source>
</evidence>
<protein>
    <submittedName>
        <fullName evidence="1">Uncharacterized protein</fullName>
    </submittedName>
</protein>